<gene>
    <name evidence="1" type="ORF">BDN70DRAFT_928522</name>
</gene>
<comment type="caution">
    <text evidence="1">The sequence shown here is derived from an EMBL/GenBank/DDBJ whole genome shotgun (WGS) entry which is preliminary data.</text>
</comment>
<keyword evidence="2" id="KW-1185">Reference proteome</keyword>
<sequence length="236" mass="26123">MPSEDDSFPNSEEHFRSAFNQSDAPSELLKLLKEYPEYMVVVDLVVNYKWILKENPERAEELTRTVVALLDAPDAPVIDSETKISEIIRRRVAFLQTGCLEINDDTKDFGPTNDFLTGSLLSGFAFKYNLAQCSDQYGGILEGLDADPALANSEVLVTGACIQLLTAGSEIIQCSKSYFKSAKEVAAKLKAQKLAGAVKNEHALKLLELTILHAESGFKKENDMNNVWTILFPSQV</sequence>
<dbReference type="AlphaFoldDB" id="A0A9P5ZE60"/>
<accession>A0A9P5ZE60</accession>
<proteinExistence type="predicted"/>
<name>A0A9P5ZE60_9AGAR</name>
<dbReference type="Proteomes" id="UP000807469">
    <property type="component" value="Unassembled WGS sequence"/>
</dbReference>
<evidence type="ECO:0000313" key="1">
    <source>
        <dbReference type="EMBL" id="KAF9484276.1"/>
    </source>
</evidence>
<protein>
    <submittedName>
        <fullName evidence="1">Uncharacterized protein</fullName>
    </submittedName>
</protein>
<dbReference type="EMBL" id="MU155145">
    <property type="protein sequence ID" value="KAF9484276.1"/>
    <property type="molecule type" value="Genomic_DNA"/>
</dbReference>
<evidence type="ECO:0000313" key="2">
    <source>
        <dbReference type="Proteomes" id="UP000807469"/>
    </source>
</evidence>
<reference evidence="1" key="1">
    <citation type="submission" date="2020-11" db="EMBL/GenBank/DDBJ databases">
        <authorList>
            <consortium name="DOE Joint Genome Institute"/>
            <person name="Ahrendt S."/>
            <person name="Riley R."/>
            <person name="Andreopoulos W."/>
            <person name="Labutti K."/>
            <person name="Pangilinan J."/>
            <person name="Ruiz-Duenas F.J."/>
            <person name="Barrasa J.M."/>
            <person name="Sanchez-Garcia M."/>
            <person name="Camarero S."/>
            <person name="Miyauchi S."/>
            <person name="Serrano A."/>
            <person name="Linde D."/>
            <person name="Babiker R."/>
            <person name="Drula E."/>
            <person name="Ayuso-Fernandez I."/>
            <person name="Pacheco R."/>
            <person name="Padilla G."/>
            <person name="Ferreira P."/>
            <person name="Barriuso J."/>
            <person name="Kellner H."/>
            <person name="Castanera R."/>
            <person name="Alfaro M."/>
            <person name="Ramirez L."/>
            <person name="Pisabarro A.G."/>
            <person name="Kuo A."/>
            <person name="Tritt A."/>
            <person name="Lipzen A."/>
            <person name="He G."/>
            <person name="Yan M."/>
            <person name="Ng V."/>
            <person name="Cullen D."/>
            <person name="Martin F."/>
            <person name="Rosso M.-N."/>
            <person name="Henrissat B."/>
            <person name="Hibbett D."/>
            <person name="Martinez A.T."/>
            <person name="Grigoriev I.V."/>
        </authorList>
    </citation>
    <scope>NUCLEOTIDE SEQUENCE</scope>
    <source>
        <strain evidence="1">CIRM-BRFM 674</strain>
    </source>
</reference>
<organism evidence="1 2">
    <name type="scientific">Pholiota conissans</name>
    <dbReference type="NCBI Taxonomy" id="109636"/>
    <lineage>
        <taxon>Eukaryota</taxon>
        <taxon>Fungi</taxon>
        <taxon>Dikarya</taxon>
        <taxon>Basidiomycota</taxon>
        <taxon>Agaricomycotina</taxon>
        <taxon>Agaricomycetes</taxon>
        <taxon>Agaricomycetidae</taxon>
        <taxon>Agaricales</taxon>
        <taxon>Agaricineae</taxon>
        <taxon>Strophariaceae</taxon>
        <taxon>Pholiota</taxon>
    </lineage>
</organism>
<dbReference type="OrthoDB" id="3010872at2759"/>